<feature type="domain" description="DUF2087" evidence="1">
    <location>
        <begin position="121"/>
        <end position="188"/>
    </location>
</feature>
<dbReference type="InterPro" id="IPR036390">
    <property type="entry name" value="WH_DNA-bd_sf"/>
</dbReference>
<dbReference type="EMBL" id="SMKL01000074">
    <property type="protein sequence ID" value="TDC47458.1"/>
    <property type="molecule type" value="Genomic_DNA"/>
</dbReference>
<dbReference type="SUPFAM" id="SSF46785">
    <property type="entry name" value="Winged helix' DNA-binding domain"/>
    <property type="match status" value="1"/>
</dbReference>
<dbReference type="InterPro" id="IPR036388">
    <property type="entry name" value="WH-like_DNA-bd_sf"/>
</dbReference>
<dbReference type="Gene3D" id="1.10.10.10">
    <property type="entry name" value="Winged helix-like DNA-binding domain superfamily/Winged helix DNA-binding domain"/>
    <property type="match status" value="1"/>
</dbReference>
<reference evidence="2 3" key="1">
    <citation type="submission" date="2019-02" db="EMBL/GenBank/DDBJ databases">
        <title>Draft genome sequences of novel Actinobacteria.</title>
        <authorList>
            <person name="Sahin N."/>
            <person name="Ay H."/>
            <person name="Saygin H."/>
        </authorList>
    </citation>
    <scope>NUCLEOTIDE SEQUENCE [LARGE SCALE GENOMIC DNA]</scope>
    <source>
        <strain evidence="2 3">KC603</strain>
    </source>
</reference>
<sequence length="190" mass="20217">MEVRRRHRRAYRAGVTTELLSALGDQKRLAVLGALCTTTAASATAASTVADLQDRTGLSERDVQRALAVLGGAGLVSRDSAGLRADLEPIRAAAAAAVAATPVGRVAADFPRLDGCLKNGRIATIPADDRLKAEVGRLVMAALPHRDGYTERELTTELAALGDEPVSLRRLLVDLRLVERNPDGSRYWPA</sequence>
<comment type="caution">
    <text evidence="2">The sequence shown here is derived from an EMBL/GenBank/DDBJ whole genome shotgun (WGS) entry which is preliminary data.</text>
</comment>
<protein>
    <submittedName>
        <fullName evidence="2">DUF2087 domain-containing protein</fullName>
    </submittedName>
</protein>
<dbReference type="Pfam" id="PF09860">
    <property type="entry name" value="DUF2087"/>
    <property type="match status" value="1"/>
</dbReference>
<dbReference type="OrthoDB" id="5193819at2"/>
<dbReference type="InterPro" id="IPR018656">
    <property type="entry name" value="DUF2087"/>
</dbReference>
<gene>
    <name evidence="2" type="ORF">E1212_24280</name>
</gene>
<evidence type="ECO:0000313" key="3">
    <source>
        <dbReference type="Proteomes" id="UP000295621"/>
    </source>
</evidence>
<dbReference type="Proteomes" id="UP000295621">
    <property type="component" value="Unassembled WGS sequence"/>
</dbReference>
<evidence type="ECO:0000259" key="1">
    <source>
        <dbReference type="Pfam" id="PF09860"/>
    </source>
</evidence>
<organism evidence="2 3">
    <name type="scientific">Jiangella ureilytica</name>
    <dbReference type="NCBI Taxonomy" id="2530374"/>
    <lineage>
        <taxon>Bacteria</taxon>
        <taxon>Bacillati</taxon>
        <taxon>Actinomycetota</taxon>
        <taxon>Actinomycetes</taxon>
        <taxon>Jiangellales</taxon>
        <taxon>Jiangellaceae</taxon>
        <taxon>Jiangella</taxon>
    </lineage>
</organism>
<name>A0A4R4RDS9_9ACTN</name>
<keyword evidence="3" id="KW-1185">Reference proteome</keyword>
<dbReference type="AlphaFoldDB" id="A0A4R4RDS9"/>
<evidence type="ECO:0000313" key="2">
    <source>
        <dbReference type="EMBL" id="TDC47458.1"/>
    </source>
</evidence>
<accession>A0A4R4RDS9</accession>
<proteinExistence type="predicted"/>